<keyword evidence="1" id="KW-0472">Membrane</keyword>
<dbReference type="EMBL" id="KI913166">
    <property type="protein sequence ID" value="ETV70357.1"/>
    <property type="molecule type" value="Genomic_DNA"/>
</dbReference>
<name>W4FSA8_APHAT</name>
<proteinExistence type="predicted"/>
<evidence type="ECO:0000313" key="2">
    <source>
        <dbReference type="EMBL" id="ETV70357.1"/>
    </source>
</evidence>
<sequence>MHAVPQVRPLRQTWIDALRVTSPYYQCCRLHDLQRRMDAAEVRHTALIYVQRMVSPVGLRACGTAMSWLQLVVGLVVLWKLLGRGRFSELHHAIRTT</sequence>
<organism evidence="2">
    <name type="scientific">Aphanomyces astaci</name>
    <name type="common">Crayfish plague agent</name>
    <dbReference type="NCBI Taxonomy" id="112090"/>
    <lineage>
        <taxon>Eukaryota</taxon>
        <taxon>Sar</taxon>
        <taxon>Stramenopiles</taxon>
        <taxon>Oomycota</taxon>
        <taxon>Saprolegniomycetes</taxon>
        <taxon>Saprolegniales</taxon>
        <taxon>Verrucalvaceae</taxon>
        <taxon>Aphanomyces</taxon>
    </lineage>
</organism>
<evidence type="ECO:0000256" key="1">
    <source>
        <dbReference type="SAM" id="Phobius"/>
    </source>
</evidence>
<keyword evidence="1" id="KW-0812">Transmembrane</keyword>
<dbReference type="GeneID" id="20816040"/>
<reference evidence="2" key="1">
    <citation type="submission" date="2013-12" db="EMBL/GenBank/DDBJ databases">
        <title>The Genome Sequence of Aphanomyces astaci APO3.</title>
        <authorList>
            <consortium name="The Broad Institute Genomics Platform"/>
            <person name="Russ C."/>
            <person name="Tyler B."/>
            <person name="van West P."/>
            <person name="Dieguez-Uribeondo J."/>
            <person name="Young S.K."/>
            <person name="Zeng Q."/>
            <person name="Gargeya S."/>
            <person name="Fitzgerald M."/>
            <person name="Abouelleil A."/>
            <person name="Alvarado L."/>
            <person name="Chapman S.B."/>
            <person name="Gainer-Dewar J."/>
            <person name="Goldberg J."/>
            <person name="Griggs A."/>
            <person name="Gujja S."/>
            <person name="Hansen M."/>
            <person name="Howarth C."/>
            <person name="Imamovic A."/>
            <person name="Ireland A."/>
            <person name="Larimer J."/>
            <person name="McCowan C."/>
            <person name="Murphy C."/>
            <person name="Pearson M."/>
            <person name="Poon T.W."/>
            <person name="Priest M."/>
            <person name="Roberts A."/>
            <person name="Saif S."/>
            <person name="Shea T."/>
            <person name="Sykes S."/>
            <person name="Wortman J."/>
            <person name="Nusbaum C."/>
            <person name="Birren B."/>
        </authorList>
    </citation>
    <scope>NUCLEOTIDE SEQUENCE [LARGE SCALE GENOMIC DNA]</scope>
    <source>
        <strain evidence="2">APO3</strain>
    </source>
</reference>
<dbReference type="RefSeq" id="XP_009840069.1">
    <property type="nucleotide sequence ID" value="XM_009841767.1"/>
</dbReference>
<protein>
    <submittedName>
        <fullName evidence="2">Uncharacterized protein</fullName>
    </submittedName>
</protein>
<gene>
    <name evidence="2" type="ORF">H257_14044</name>
</gene>
<accession>W4FSA8</accession>
<feature type="transmembrane region" description="Helical" evidence="1">
    <location>
        <begin position="57"/>
        <end position="79"/>
    </location>
</feature>
<keyword evidence="1" id="KW-1133">Transmembrane helix</keyword>
<dbReference type="VEuPathDB" id="FungiDB:H257_14044"/>
<dbReference type="AlphaFoldDB" id="W4FSA8"/>